<dbReference type="PROSITE" id="PS50106">
    <property type="entry name" value="PDZ"/>
    <property type="match status" value="5"/>
</dbReference>
<reference evidence="3" key="1">
    <citation type="submission" date="2012-08" db="EMBL/GenBank/DDBJ databases">
        <title>Transcriptome of adult Musca domestica launches a platform for comparative house fly gene expression and characterization of differential gene expression among resistant and susceptible house flies.</title>
        <authorList>
            <person name="Liu N."/>
            <person name="Zhang L."/>
            <person name="Li M."/>
            <person name="Reid W."/>
        </authorList>
    </citation>
    <scope>NUCLEOTIDE SEQUENCE</scope>
    <source>
        <strain evidence="3">ALHF</strain>
        <tissue evidence="3">Whole body</tissue>
    </source>
</reference>
<dbReference type="PANTHER" id="PTHR19964:SF93">
    <property type="entry name" value="INACTIVATION-NO-AFTER-POTENTIAL D PROTEIN"/>
    <property type="match status" value="1"/>
</dbReference>
<dbReference type="VEuPathDB" id="VectorBase:MDOMA2_016127"/>
<dbReference type="InterPro" id="IPR036034">
    <property type="entry name" value="PDZ_sf"/>
</dbReference>
<dbReference type="Pfam" id="PF00595">
    <property type="entry name" value="PDZ"/>
    <property type="match status" value="5"/>
</dbReference>
<evidence type="ECO:0000256" key="1">
    <source>
        <dbReference type="SAM" id="MobiDB-lite"/>
    </source>
</evidence>
<feature type="domain" description="PDZ" evidence="2">
    <location>
        <begin position="344"/>
        <end position="428"/>
    </location>
</feature>
<proteinExistence type="evidence at transcript level"/>
<dbReference type="PANTHER" id="PTHR19964">
    <property type="entry name" value="MULTIPLE PDZ DOMAIN PROTEIN"/>
    <property type="match status" value="1"/>
</dbReference>
<feature type="domain" description="PDZ" evidence="2">
    <location>
        <begin position="561"/>
        <end position="641"/>
    </location>
</feature>
<dbReference type="Gene3D" id="2.30.42.10">
    <property type="match status" value="5"/>
</dbReference>
<dbReference type="SMART" id="SM00228">
    <property type="entry name" value="PDZ"/>
    <property type="match status" value="5"/>
</dbReference>
<protein>
    <submittedName>
        <fullName evidence="3">PDZ domain protein</fullName>
    </submittedName>
</protein>
<feature type="domain" description="PDZ" evidence="2">
    <location>
        <begin position="465"/>
        <end position="523"/>
    </location>
</feature>
<dbReference type="EMBL" id="KA647608">
    <property type="protein sequence ID" value="AFP62237.1"/>
    <property type="molecule type" value="mRNA"/>
</dbReference>
<dbReference type="InterPro" id="IPR001478">
    <property type="entry name" value="PDZ"/>
</dbReference>
<feature type="domain" description="PDZ" evidence="2">
    <location>
        <begin position="229"/>
        <end position="312"/>
    </location>
</feature>
<accession>T1PI70</accession>
<dbReference type="VEuPathDB" id="VectorBase:MDOA013166"/>
<sequence length="650" mass="70826">MVQLNSGGGAFTVALDKTGKKSFGISIVRGEIKDSPNTKTNGIFIKGIVPDSPAQLCGKLKVGDRILSINGNDVRNATEPEVILLIKDAGTVINLEIQSVDQDKGGDSNKPVENGFAMNKNKFQQSIKQAPAPKPPNVNSMLKNTNYSATISSGPSGGGGGGGDDDEEDERDMTGRIRTEAGIEIDRASAGNCKLNNAEKARDKEKEDEFGYTMAKINKRYNMLKDVRRVELTRPANTPLGMALAGHVDRQKMACFVAGIDPEGLVASLDIKPGDEIVEVNGVVLKNRCHLNASVVFKNIVTEKIVLITSRRKPSDDGMSVKPVKQFPPKIDDTKFLFDQFPKARTVAVKKEGFIGIMIIYGKHVEVGNGIFISDLREGSNAEEAGIKVGDMLLAVNKDVTLESTYDEAVALLKRAEGVVNLCVLTLKPEEKKEEKKEDKKEEEKPKEPEKIDPATAPVKPNTKMVIEMKVEKKPLGVIVVGGKNNHVKTGCVITHIYPEGAIAADNRLQIFDHIIEIQGKQMDCTSMTTLKVHQAFHTCYENLLTVQVYRADPPEVETFKVEFNRKPGKDIGLSLAPNAKGCTISEITSAGYADIDNKLQRGDIITKFNGDSLEGCTFEVCYALFKGATGKISLEVTRPKPTVRTEAKK</sequence>
<name>T1PI70_MUSDO</name>
<feature type="region of interest" description="Disordered" evidence="1">
    <location>
        <begin position="431"/>
        <end position="459"/>
    </location>
</feature>
<feature type="domain" description="PDZ" evidence="2">
    <location>
        <begin position="12"/>
        <end position="101"/>
    </location>
</feature>
<dbReference type="InterPro" id="IPR051342">
    <property type="entry name" value="PDZ_scaffold"/>
</dbReference>
<organism evidence="3">
    <name type="scientific">Musca domestica</name>
    <name type="common">House fly</name>
    <dbReference type="NCBI Taxonomy" id="7370"/>
    <lineage>
        <taxon>Eukaryota</taxon>
        <taxon>Metazoa</taxon>
        <taxon>Ecdysozoa</taxon>
        <taxon>Arthropoda</taxon>
        <taxon>Hexapoda</taxon>
        <taxon>Insecta</taxon>
        <taxon>Pterygota</taxon>
        <taxon>Neoptera</taxon>
        <taxon>Endopterygota</taxon>
        <taxon>Diptera</taxon>
        <taxon>Brachycera</taxon>
        <taxon>Muscomorpha</taxon>
        <taxon>Muscoidea</taxon>
        <taxon>Muscidae</taxon>
        <taxon>Musca</taxon>
    </lineage>
</organism>
<feature type="region of interest" description="Disordered" evidence="1">
    <location>
        <begin position="146"/>
        <end position="172"/>
    </location>
</feature>
<evidence type="ECO:0000259" key="2">
    <source>
        <dbReference type="PROSITE" id="PS50106"/>
    </source>
</evidence>
<feature type="compositionally biased region" description="Basic and acidic residues" evidence="1">
    <location>
        <begin position="431"/>
        <end position="453"/>
    </location>
</feature>
<dbReference type="SUPFAM" id="SSF50156">
    <property type="entry name" value="PDZ domain-like"/>
    <property type="match status" value="5"/>
</dbReference>
<dbReference type="AlphaFoldDB" id="T1PI70"/>
<dbReference type="CDD" id="cd23064">
    <property type="entry name" value="PDZ3_INAD-like"/>
    <property type="match status" value="1"/>
</dbReference>
<evidence type="ECO:0000313" key="3">
    <source>
        <dbReference type="EMBL" id="AFP62237.1"/>
    </source>
</evidence>